<feature type="non-terminal residue" evidence="1">
    <location>
        <position position="1"/>
    </location>
</feature>
<name>A0A382X008_9ZZZZ</name>
<gene>
    <name evidence="1" type="ORF">METZ01_LOCUS417371</name>
</gene>
<evidence type="ECO:0000313" key="1">
    <source>
        <dbReference type="EMBL" id="SVD64517.1"/>
    </source>
</evidence>
<feature type="non-terminal residue" evidence="1">
    <location>
        <position position="126"/>
    </location>
</feature>
<organism evidence="1">
    <name type="scientific">marine metagenome</name>
    <dbReference type="NCBI Taxonomy" id="408172"/>
    <lineage>
        <taxon>unclassified sequences</taxon>
        <taxon>metagenomes</taxon>
        <taxon>ecological metagenomes</taxon>
    </lineage>
</organism>
<dbReference type="EMBL" id="UINC01163938">
    <property type="protein sequence ID" value="SVD64517.1"/>
    <property type="molecule type" value="Genomic_DNA"/>
</dbReference>
<dbReference type="AlphaFoldDB" id="A0A382X008"/>
<sequence>MIQKIFATFLIFLSVNSFAIVVTDEYLSTLVSNWSRLEPAGAYDFIPEDLSYETYMDPDFLAKLDEAGKKLNNTLEGKDIALPGFMVPIEFKGTDVSKFLLVPEAGQCIHVPPPPLNQTLLVDTSG</sequence>
<dbReference type="InterPro" id="IPR021727">
    <property type="entry name" value="DUF3299"/>
</dbReference>
<protein>
    <recommendedName>
        <fullName evidence="2">DUF3299 domain-containing protein</fullName>
    </recommendedName>
</protein>
<accession>A0A382X008</accession>
<dbReference type="Gene3D" id="2.40.50.870">
    <property type="entry name" value="Protein of unknown function (DUF3299)"/>
    <property type="match status" value="1"/>
</dbReference>
<evidence type="ECO:0008006" key="2">
    <source>
        <dbReference type="Google" id="ProtNLM"/>
    </source>
</evidence>
<reference evidence="1" key="1">
    <citation type="submission" date="2018-05" db="EMBL/GenBank/DDBJ databases">
        <authorList>
            <person name="Lanie J.A."/>
            <person name="Ng W.-L."/>
            <person name="Kazmierczak K.M."/>
            <person name="Andrzejewski T.M."/>
            <person name="Davidsen T.M."/>
            <person name="Wayne K.J."/>
            <person name="Tettelin H."/>
            <person name="Glass J.I."/>
            <person name="Rusch D."/>
            <person name="Podicherti R."/>
            <person name="Tsui H.-C.T."/>
            <person name="Winkler M.E."/>
        </authorList>
    </citation>
    <scope>NUCLEOTIDE SEQUENCE</scope>
</reference>
<dbReference type="Pfam" id="PF11736">
    <property type="entry name" value="DUF3299"/>
    <property type="match status" value="1"/>
</dbReference>
<proteinExistence type="predicted"/>